<comment type="caution">
    <text evidence="2">The sequence shown here is derived from an EMBL/GenBank/DDBJ whole genome shotgun (WGS) entry which is preliminary data.</text>
</comment>
<dbReference type="AlphaFoldDB" id="A0A3M7RDJ3"/>
<keyword evidence="1" id="KW-0812">Transmembrane</keyword>
<name>A0A3M7RDJ3_BRAPC</name>
<evidence type="ECO:0000256" key="1">
    <source>
        <dbReference type="SAM" id="Phobius"/>
    </source>
</evidence>
<gene>
    <name evidence="2" type="ORF">BpHYR1_025863</name>
</gene>
<evidence type="ECO:0000313" key="2">
    <source>
        <dbReference type="EMBL" id="RNA21519.1"/>
    </source>
</evidence>
<proteinExistence type="predicted"/>
<evidence type="ECO:0000313" key="3">
    <source>
        <dbReference type="Proteomes" id="UP000276133"/>
    </source>
</evidence>
<reference evidence="2 3" key="1">
    <citation type="journal article" date="2018" name="Sci. Rep.">
        <title>Genomic signatures of local adaptation to the degree of environmental predictability in rotifers.</title>
        <authorList>
            <person name="Franch-Gras L."/>
            <person name="Hahn C."/>
            <person name="Garcia-Roger E.M."/>
            <person name="Carmona M.J."/>
            <person name="Serra M."/>
            <person name="Gomez A."/>
        </authorList>
    </citation>
    <scope>NUCLEOTIDE SEQUENCE [LARGE SCALE GENOMIC DNA]</scope>
    <source>
        <strain evidence="2">HYR1</strain>
    </source>
</reference>
<feature type="transmembrane region" description="Helical" evidence="1">
    <location>
        <begin position="28"/>
        <end position="48"/>
    </location>
</feature>
<sequence length="64" mass="7353">MNLEQPKVLKARISIKSSSLDPSHYRTILVVVSSNIINFKLIFLKFFITNKAFKCIKGLLKDNK</sequence>
<protein>
    <submittedName>
        <fullName evidence="2">Uncharacterized protein</fullName>
    </submittedName>
</protein>
<dbReference type="EMBL" id="REGN01003648">
    <property type="protein sequence ID" value="RNA21519.1"/>
    <property type="molecule type" value="Genomic_DNA"/>
</dbReference>
<keyword evidence="1" id="KW-0472">Membrane</keyword>
<organism evidence="2 3">
    <name type="scientific">Brachionus plicatilis</name>
    <name type="common">Marine rotifer</name>
    <name type="synonym">Brachionus muelleri</name>
    <dbReference type="NCBI Taxonomy" id="10195"/>
    <lineage>
        <taxon>Eukaryota</taxon>
        <taxon>Metazoa</taxon>
        <taxon>Spiralia</taxon>
        <taxon>Gnathifera</taxon>
        <taxon>Rotifera</taxon>
        <taxon>Eurotatoria</taxon>
        <taxon>Monogononta</taxon>
        <taxon>Pseudotrocha</taxon>
        <taxon>Ploima</taxon>
        <taxon>Brachionidae</taxon>
        <taxon>Brachionus</taxon>
    </lineage>
</organism>
<dbReference type="Proteomes" id="UP000276133">
    <property type="component" value="Unassembled WGS sequence"/>
</dbReference>
<keyword evidence="1" id="KW-1133">Transmembrane helix</keyword>
<accession>A0A3M7RDJ3</accession>
<keyword evidence="3" id="KW-1185">Reference proteome</keyword>